<dbReference type="EMBL" id="CAJNNV010029618">
    <property type="protein sequence ID" value="CAE8629243.1"/>
    <property type="molecule type" value="Genomic_DNA"/>
</dbReference>
<dbReference type="PANTHER" id="PTHR16148">
    <property type="entry name" value="NF-KAPPA-B-REPRESSING FACTOR-RELATED"/>
    <property type="match status" value="1"/>
</dbReference>
<feature type="region of interest" description="Disordered" evidence="1">
    <location>
        <begin position="934"/>
        <end position="957"/>
    </location>
</feature>
<feature type="compositionally biased region" description="Low complexity" evidence="1">
    <location>
        <begin position="498"/>
        <end position="521"/>
    </location>
</feature>
<dbReference type="PROSITE" id="PS00028">
    <property type="entry name" value="ZINC_FINGER_C2H2_1"/>
    <property type="match status" value="1"/>
</dbReference>
<feature type="compositionally biased region" description="Low complexity" evidence="1">
    <location>
        <begin position="1029"/>
        <end position="1049"/>
    </location>
</feature>
<accession>A0A813GQ52</accession>
<dbReference type="Pfam" id="PF13671">
    <property type="entry name" value="AAA_33"/>
    <property type="match status" value="1"/>
</dbReference>
<feature type="region of interest" description="Disordered" evidence="1">
    <location>
        <begin position="203"/>
        <end position="373"/>
    </location>
</feature>
<feature type="compositionally biased region" description="Low complexity" evidence="1">
    <location>
        <begin position="45"/>
        <end position="66"/>
    </location>
</feature>
<feature type="compositionally biased region" description="Low complexity" evidence="1">
    <location>
        <begin position="209"/>
        <end position="238"/>
    </location>
</feature>
<feature type="compositionally biased region" description="Low complexity" evidence="1">
    <location>
        <begin position="940"/>
        <end position="953"/>
    </location>
</feature>
<keyword evidence="4" id="KW-1185">Reference proteome</keyword>
<dbReference type="SUPFAM" id="SSF52047">
    <property type="entry name" value="RNI-like"/>
    <property type="match status" value="1"/>
</dbReference>
<feature type="compositionally biased region" description="Polar residues" evidence="1">
    <location>
        <begin position="74"/>
        <end position="104"/>
    </location>
</feature>
<feature type="region of interest" description="Disordered" evidence="1">
    <location>
        <begin position="168"/>
        <end position="190"/>
    </location>
</feature>
<feature type="region of interest" description="Disordered" evidence="1">
    <location>
        <begin position="1178"/>
        <end position="1209"/>
    </location>
</feature>
<feature type="region of interest" description="Disordered" evidence="1">
    <location>
        <begin position="1"/>
        <end position="104"/>
    </location>
</feature>
<dbReference type="InterPro" id="IPR027417">
    <property type="entry name" value="P-loop_NTPase"/>
</dbReference>
<dbReference type="Proteomes" id="UP000654075">
    <property type="component" value="Unassembled WGS sequence"/>
</dbReference>
<feature type="region of interest" description="Disordered" evidence="1">
    <location>
        <begin position="1018"/>
        <end position="1049"/>
    </location>
</feature>
<feature type="region of interest" description="Disordered" evidence="1">
    <location>
        <begin position="386"/>
        <end position="521"/>
    </location>
</feature>
<comment type="caution">
    <text evidence="3">The sequence shown here is derived from an EMBL/GenBank/DDBJ whole genome shotgun (WGS) entry which is preliminary data.</text>
</comment>
<dbReference type="SUPFAM" id="SSF52540">
    <property type="entry name" value="P-loop containing nucleoside triphosphate hydrolases"/>
    <property type="match status" value="1"/>
</dbReference>
<feature type="region of interest" description="Disordered" evidence="1">
    <location>
        <begin position="1240"/>
        <end position="1291"/>
    </location>
</feature>
<evidence type="ECO:0000259" key="2">
    <source>
        <dbReference type="PROSITE" id="PS00028"/>
    </source>
</evidence>
<evidence type="ECO:0000256" key="1">
    <source>
        <dbReference type="SAM" id="MobiDB-lite"/>
    </source>
</evidence>
<dbReference type="InterPro" id="IPR013087">
    <property type="entry name" value="Znf_C2H2_type"/>
</dbReference>
<evidence type="ECO:0000313" key="3">
    <source>
        <dbReference type="EMBL" id="CAE8629243.1"/>
    </source>
</evidence>
<reference evidence="3" key="1">
    <citation type="submission" date="2021-02" db="EMBL/GenBank/DDBJ databases">
        <authorList>
            <person name="Dougan E. K."/>
            <person name="Rhodes N."/>
            <person name="Thang M."/>
            <person name="Chan C."/>
        </authorList>
    </citation>
    <scope>NUCLEOTIDE SEQUENCE</scope>
</reference>
<dbReference type="PANTHER" id="PTHR16148:SF14">
    <property type="entry name" value="MYND-TYPE DOMAIN-CONTAINING PROTEIN"/>
    <property type="match status" value="1"/>
</dbReference>
<organism evidence="3 4">
    <name type="scientific">Polarella glacialis</name>
    <name type="common">Dinoflagellate</name>
    <dbReference type="NCBI Taxonomy" id="89957"/>
    <lineage>
        <taxon>Eukaryota</taxon>
        <taxon>Sar</taxon>
        <taxon>Alveolata</taxon>
        <taxon>Dinophyceae</taxon>
        <taxon>Suessiales</taxon>
        <taxon>Suessiaceae</taxon>
        <taxon>Polarella</taxon>
    </lineage>
</organism>
<feature type="compositionally biased region" description="Low complexity" evidence="1">
    <location>
        <begin position="1500"/>
        <end position="1525"/>
    </location>
</feature>
<sequence length="1568" mass="171124">MAWTGLPVAPLEPPLPAFVKQRGPGLASQAWLGELPAEAADDGSHGNSKSSNSCSHNNSNNNSSDSSDQHARQIANNVHKQAASDSGNSDTNGITNSSNSNHAIQISPGVTKKFKINSPAPTFEASAAAAPPASAVAAPAVATLARALEAAAATSGSSVNSAADTRHVGNKFVNTPSPADDEGGDSSGSEVCLADAPLLADCTADADDNNNNNKNNNNNSSKNSTNNNNSNSTDTTSSPREPQQQQDRAIAIDTTTSNNTTNTNNNKNDNNNNTNTSNINGNNNTNDNNNDNTNDNNDNIEDHDDYDDDDDDDVVDDDDEDNNTNNYNNYNDNHNNSWSNSNNTNNCNNNNNNNNSNHHHNNNNNNTAASASEVQNQELCAAEALRSAREVESSNNNSNNSNNDNNNNMSNSNGNSKFSNNSSNNNDDTNNSSNTNNNNTNKTPPLKQSWNTNQHHHHQQQQQQPQQEQKQQQQDDSNNSNNNNDNSNQQDTSTEAELGQQQQQQQQQQQHHQQQQQEQLEQGWSNWSRLEEDGHVIGASSADPSAEFRPSPPKRSWWGQFFEVRRLRTAGAATLRVSLAKMNLTDADMPSLTCSLDARLAELRSELRAALGEGCFEQAPLRVLLELDLSENRISDSGAVWLVRWLLQRQREVLCRVIRLACNSIGDPSLEWLGALVRSQHAAVEELQLSQTRATEEGIACLLLSLALHPDEAYPWLDRQGRHFLPCWVGLDQNSVADPSALLARLRLRAGLRCCCSEGAAATAKGGKGFTKVAHVQLPGFLPAGGQQSNNNSNNSSNSRAPLLLPAWLEKVCAGGPWPDPPELPGPLALGLEVAIEIPGSGLQLLRREMLVDEDEGAGLELEPVTDGLQICEVLAFPGQPGLRAFDVLLAVDGLPLWWAACQRDVCPPEDQDAQSARFGARFRRGARLDVLRPATSVPNNNNNKAAASASASRGGGPRFCCPTCWDSFNSWVECLQHLKELGHEPPHPDDAIGPRLIREDAAARLRRWMAVCGAAARGELPMPPPPAQQQQVQQQQRPQQRQQPQQQQRQLQQQQQQLQQLQQQQLQEEQLEVLWLPASIGFRGQRCPALLEGLADDASRCGSSHGCVTWALPGGLRAQCARGSEAAGRLASAAAELLDILHFYLPEAAGSAAGEAEEAAALSEEWFWWLERMLQQQDEGSGGSQDMEQHQQQQEQQKQQEQQEQHQQQQQEQQEEQQQQQQQQQQQEQQQQQQQQQQEQQQQQQPLPTPSNNPFQQQQEQQQQQLRQQQQQEQQQEQQQQEEQQQQQLRPSALPFVPRSLAALAASLRVLVLCGLPGSGKSTLASRFAEQGWEVVNQDSLGSRQACMKAARRALSRPQGRLVVDRCNADVSQRAIWIQLAMQDFGLSPAELGCVWLDVQHEECGLRVLQRFGHSTLPPRQASLKVIKSFASSWQPPTSSEGFANLATGPDIDMEVFWAEFAAAPPGSTQLLPPESFDPSPQGDAGCSAAIEVAAAPPEPRPVAAAAPEASPRLSASPSPSRSAGGAGADFWKLPVGDVAREPEITHVVGAAADFWRLPFSPLPDAC</sequence>
<feature type="domain" description="C2H2-type" evidence="2">
    <location>
        <begin position="961"/>
        <end position="984"/>
    </location>
</feature>
<feature type="compositionally biased region" description="Low complexity" evidence="1">
    <location>
        <begin position="253"/>
        <end position="297"/>
    </location>
</feature>
<name>A0A813GQ52_POLGL</name>
<feature type="compositionally biased region" description="Low complexity" evidence="1">
    <location>
        <begin position="393"/>
        <end position="441"/>
    </location>
</feature>
<dbReference type="InterPro" id="IPR032675">
    <property type="entry name" value="LRR_dom_sf"/>
</dbReference>
<feature type="compositionally biased region" description="Acidic residues" evidence="1">
    <location>
        <begin position="298"/>
        <end position="322"/>
    </location>
</feature>
<proteinExistence type="predicted"/>
<feature type="compositionally biased region" description="Low complexity" evidence="1">
    <location>
        <begin position="1257"/>
        <end position="1291"/>
    </location>
</feature>
<evidence type="ECO:0000313" key="4">
    <source>
        <dbReference type="Proteomes" id="UP000654075"/>
    </source>
</evidence>
<dbReference type="OrthoDB" id="3512845at2759"/>
<dbReference type="Gene3D" id="3.80.10.10">
    <property type="entry name" value="Ribonuclease Inhibitor"/>
    <property type="match status" value="1"/>
</dbReference>
<feature type="region of interest" description="Disordered" evidence="1">
    <location>
        <begin position="1500"/>
        <end position="1529"/>
    </location>
</feature>
<dbReference type="SMART" id="SM00368">
    <property type="entry name" value="LRR_RI"/>
    <property type="match status" value="3"/>
</dbReference>
<gene>
    <name evidence="3" type="ORF">PGLA1383_LOCUS45777</name>
</gene>
<protein>
    <recommendedName>
        <fullName evidence="2">C2H2-type domain-containing protein</fullName>
    </recommendedName>
</protein>
<feature type="compositionally biased region" description="Low complexity" evidence="1">
    <location>
        <begin position="460"/>
        <end position="491"/>
    </location>
</feature>
<feature type="compositionally biased region" description="Low complexity" evidence="1">
    <location>
        <begin position="323"/>
        <end position="367"/>
    </location>
</feature>
<dbReference type="Gene3D" id="3.40.50.300">
    <property type="entry name" value="P-loop containing nucleotide triphosphate hydrolases"/>
    <property type="match status" value="1"/>
</dbReference>